<feature type="domain" description="Tyr recombinase" evidence="2">
    <location>
        <begin position="35"/>
        <end position="209"/>
    </location>
</feature>
<evidence type="ECO:0000259" key="2">
    <source>
        <dbReference type="PROSITE" id="PS51898"/>
    </source>
</evidence>
<evidence type="ECO:0000313" key="3">
    <source>
        <dbReference type="EMBL" id="GLH65729.1"/>
    </source>
</evidence>
<gene>
    <name evidence="3" type="ORF">GETHED_00930</name>
</gene>
<dbReference type="InterPro" id="IPR050090">
    <property type="entry name" value="Tyrosine_recombinase_XerCD"/>
</dbReference>
<proteinExistence type="predicted"/>
<dbReference type="SUPFAM" id="SSF56349">
    <property type="entry name" value="DNA breaking-rejoining enzymes"/>
    <property type="match status" value="1"/>
</dbReference>
<dbReference type="Gene3D" id="1.10.443.10">
    <property type="entry name" value="Intergrase catalytic core"/>
    <property type="match status" value="1"/>
</dbReference>
<dbReference type="PROSITE" id="PS51898">
    <property type="entry name" value="TYR_RECOMBINASE"/>
    <property type="match status" value="1"/>
</dbReference>
<dbReference type="PANTHER" id="PTHR30349:SF64">
    <property type="entry name" value="PROPHAGE INTEGRASE INTD-RELATED"/>
    <property type="match status" value="1"/>
</dbReference>
<keyword evidence="1" id="KW-0233">DNA recombination</keyword>
<dbReference type="InterPro" id="IPR002104">
    <property type="entry name" value="Integrase_catalytic"/>
</dbReference>
<dbReference type="Pfam" id="PF00589">
    <property type="entry name" value="Phage_integrase"/>
    <property type="match status" value="1"/>
</dbReference>
<organism evidence="3 4">
    <name type="scientific">Geothrix edaphica</name>
    <dbReference type="NCBI Taxonomy" id="2927976"/>
    <lineage>
        <taxon>Bacteria</taxon>
        <taxon>Pseudomonadati</taxon>
        <taxon>Acidobacteriota</taxon>
        <taxon>Holophagae</taxon>
        <taxon>Holophagales</taxon>
        <taxon>Holophagaceae</taxon>
        <taxon>Geothrix</taxon>
    </lineage>
</organism>
<dbReference type="EMBL" id="BSDC01000001">
    <property type="protein sequence ID" value="GLH65729.1"/>
    <property type="molecule type" value="Genomic_DNA"/>
</dbReference>
<dbReference type="Proteomes" id="UP001165044">
    <property type="component" value="Unassembled WGS sequence"/>
</dbReference>
<evidence type="ECO:0000313" key="4">
    <source>
        <dbReference type="Proteomes" id="UP001165044"/>
    </source>
</evidence>
<keyword evidence="4" id="KW-1185">Reference proteome</keyword>
<dbReference type="InterPro" id="IPR013762">
    <property type="entry name" value="Integrase-like_cat_sf"/>
</dbReference>
<reference evidence="3" key="1">
    <citation type="journal article" date="2023" name="Antonie Van Leeuwenhoek">
        <title>Mesoterricola silvestris gen. nov., sp. nov., Mesoterricola sediminis sp. nov., Geothrix oryzae sp. nov., Geothrix edaphica sp. nov., Geothrix rubra sp. nov., and Geothrix limicola sp. nov., six novel members of Acidobacteriota isolated from soils.</title>
        <authorList>
            <person name="Itoh H."/>
            <person name="Sugisawa Y."/>
            <person name="Mise K."/>
            <person name="Xu Z."/>
            <person name="Kuniyasu M."/>
            <person name="Ushijima N."/>
            <person name="Kawano K."/>
            <person name="Kobayashi E."/>
            <person name="Shiratori Y."/>
            <person name="Masuda Y."/>
            <person name="Senoo K."/>
        </authorList>
    </citation>
    <scope>NUCLEOTIDE SEQUENCE</scope>
    <source>
        <strain evidence="3">Red802</strain>
    </source>
</reference>
<accession>A0ABQ5PUG7</accession>
<comment type="caution">
    <text evidence="3">The sequence shown here is derived from an EMBL/GenBank/DDBJ whole genome shotgun (WGS) entry which is preliminary data.</text>
</comment>
<sequence>MAAHFNRISAILKFSGERGLHRIEFDLPKIKVPHTPKLVLTEDQVKVFFAHLDQFANLHQSVMVRTMYYLGLREQESYRLRWSCYDDKHQTYTIDQQKSGEVSVLPVVEEMADWFARLPRLGTYMCPRDKRDEPHGSKYTTRPFKRAVAEMGLPSTFCHHRLRATLATVLVKKGVPLEMIRKLLRHASVETCVAWYIETDIQDMRSALAKLS</sequence>
<dbReference type="PANTHER" id="PTHR30349">
    <property type="entry name" value="PHAGE INTEGRASE-RELATED"/>
    <property type="match status" value="1"/>
</dbReference>
<protein>
    <recommendedName>
        <fullName evidence="2">Tyr recombinase domain-containing protein</fullName>
    </recommendedName>
</protein>
<dbReference type="InterPro" id="IPR011010">
    <property type="entry name" value="DNA_brk_join_enz"/>
</dbReference>
<evidence type="ECO:0000256" key="1">
    <source>
        <dbReference type="ARBA" id="ARBA00023172"/>
    </source>
</evidence>
<name>A0ABQ5PUG7_9BACT</name>